<evidence type="ECO:0000313" key="1">
    <source>
        <dbReference type="EMBL" id="MCI0125580.1"/>
    </source>
</evidence>
<name>A0AA41QIJ4_9HYPH</name>
<gene>
    <name evidence="1" type="ORF">ML536_01935</name>
</gene>
<keyword evidence="1" id="KW-0378">Hydrolase</keyword>
<reference evidence="1" key="1">
    <citation type="submission" date="2022-03" db="EMBL/GenBank/DDBJ databases">
        <title>The complete genome sequence of a Methyloterrigena soli.</title>
        <authorList>
            <person name="Zi Z."/>
        </authorList>
    </citation>
    <scope>NUCLEOTIDE SEQUENCE</scope>
    <source>
        <strain evidence="1">M48</strain>
    </source>
</reference>
<keyword evidence="1" id="KW-0645">Protease</keyword>
<dbReference type="Gene3D" id="3.90.230.10">
    <property type="entry name" value="Creatinase/methionine aminopeptidase superfamily"/>
    <property type="match status" value="1"/>
</dbReference>
<sequence>MTVRLSPVALPDFGPLGVQPEVPSAIFAARADEALRRAGTDWLAVYADREHFGNIAFLSGFEPRFEEALLLLGPDGRRVLLTGNESESYAPLARLPRLEVLLMQGFSLMGQDRSRYPRLGERLKDAGIGKGQSIGVVGWKYMTPEVGETEPGYFVPDFLIEALAGVAGGRDLLSEATSHLLHPANGLRTILDVDQTAAFEWIAAKVSSQLWPVVAGARPGETEFEALSRLPYEGDPLNVHTMFASASAGENVIGLRSPTARKLEQGDGVTTALGLWGALSSRAGLLDTENAEFLEVATHYFNGLCTWYETVGLGVPGGTVDAAVKETLAKGKLRPALNPGHLGGHEEWHHTPIRPGSTEQLASGMLLQVDVIPTPLPAGWSLNCEDTVVLADAALRAEISQRYPQAWARIEARRKFMAEKIGVPLKAEILPLSSTPLYLAPFWLRADHVLTRA</sequence>
<keyword evidence="2" id="KW-1185">Reference proteome</keyword>
<dbReference type="GO" id="GO:0004177">
    <property type="term" value="F:aminopeptidase activity"/>
    <property type="evidence" value="ECO:0007669"/>
    <property type="project" value="UniProtKB-KW"/>
</dbReference>
<comment type="caution">
    <text evidence="1">The sequence shown here is derived from an EMBL/GenBank/DDBJ whole genome shotgun (WGS) entry which is preliminary data.</text>
</comment>
<dbReference type="AlphaFoldDB" id="A0AA41QIJ4"/>
<proteinExistence type="predicted"/>
<dbReference type="EMBL" id="JALAZD010000001">
    <property type="protein sequence ID" value="MCI0125580.1"/>
    <property type="molecule type" value="Genomic_DNA"/>
</dbReference>
<dbReference type="RefSeq" id="WP_281734769.1">
    <property type="nucleotide sequence ID" value="NZ_JAKETQ010000001.1"/>
</dbReference>
<evidence type="ECO:0000313" key="2">
    <source>
        <dbReference type="Proteomes" id="UP001156140"/>
    </source>
</evidence>
<accession>A0AA41QIJ4</accession>
<organism evidence="1 2">
    <name type="scientific">Paradevosia shaoguanensis</name>
    <dbReference type="NCBI Taxonomy" id="1335043"/>
    <lineage>
        <taxon>Bacteria</taxon>
        <taxon>Pseudomonadati</taxon>
        <taxon>Pseudomonadota</taxon>
        <taxon>Alphaproteobacteria</taxon>
        <taxon>Hyphomicrobiales</taxon>
        <taxon>Devosiaceae</taxon>
        <taxon>Paradevosia</taxon>
    </lineage>
</organism>
<dbReference type="InterPro" id="IPR036005">
    <property type="entry name" value="Creatinase/aminopeptidase-like"/>
</dbReference>
<dbReference type="SUPFAM" id="SSF55920">
    <property type="entry name" value="Creatinase/aminopeptidase"/>
    <property type="match status" value="1"/>
</dbReference>
<protein>
    <submittedName>
        <fullName evidence="1">Xaa-Pro aminopeptidase</fullName>
    </submittedName>
</protein>
<dbReference type="Proteomes" id="UP001156140">
    <property type="component" value="Unassembled WGS sequence"/>
</dbReference>
<keyword evidence="1" id="KW-0031">Aminopeptidase</keyword>